<keyword evidence="1" id="KW-0812">Transmembrane</keyword>
<name>A0ABT3PQ83_9BACT</name>
<comment type="caution">
    <text evidence="2">The sequence shown here is derived from an EMBL/GenBank/DDBJ whole genome shotgun (WGS) entry which is preliminary data.</text>
</comment>
<reference evidence="2 3" key="1">
    <citation type="submission" date="2021-03" db="EMBL/GenBank/DDBJ databases">
        <title>Aliifodinibius sp. nov., a new bacterium isolated from saline soil.</title>
        <authorList>
            <person name="Galisteo C."/>
            <person name="De La Haba R."/>
            <person name="Sanchez-Porro C."/>
            <person name="Ventosa A."/>
        </authorList>
    </citation>
    <scope>NUCLEOTIDE SEQUENCE [LARGE SCALE GENOMIC DNA]</scope>
    <source>
        <strain evidence="2 3">1BSP15-2V2</strain>
    </source>
</reference>
<protein>
    <recommendedName>
        <fullName evidence="4">DoxX protein</fullName>
    </recommendedName>
</protein>
<dbReference type="Proteomes" id="UP001207918">
    <property type="component" value="Unassembled WGS sequence"/>
</dbReference>
<keyword evidence="1" id="KW-0472">Membrane</keyword>
<sequence>MSLQSSLEKVHSKVVSNAWLKLFTAIVRGWLAIGFIIPGLKKVANVPFAAGIPTSEPIGYFFDAFFQATEFYIFVGVAQVIAGILLLFPATTALGTVLYLPIIVNICFITVALSFKGTWLIAWLMLLANIYLLCWEFDKWQALIPGFENSNPEIGTKHLSFLKTTIASGLSGLFALGLIFTAFGIFNNSSILYPILLAVGSLTVSSYLLVKFRSKYVLTN</sequence>
<keyword evidence="3" id="KW-1185">Reference proteome</keyword>
<feature type="transmembrane region" description="Helical" evidence="1">
    <location>
        <begin position="71"/>
        <end position="90"/>
    </location>
</feature>
<proteinExistence type="predicted"/>
<feature type="transmembrane region" description="Helical" evidence="1">
    <location>
        <begin position="97"/>
        <end position="115"/>
    </location>
</feature>
<organism evidence="2 3">
    <name type="scientific">Fodinibius salsisoli</name>
    <dbReference type="NCBI Taxonomy" id="2820877"/>
    <lineage>
        <taxon>Bacteria</taxon>
        <taxon>Pseudomonadati</taxon>
        <taxon>Balneolota</taxon>
        <taxon>Balneolia</taxon>
        <taxon>Balneolales</taxon>
        <taxon>Balneolaceae</taxon>
        <taxon>Fodinibius</taxon>
    </lineage>
</organism>
<evidence type="ECO:0008006" key="4">
    <source>
        <dbReference type="Google" id="ProtNLM"/>
    </source>
</evidence>
<accession>A0ABT3PQ83</accession>
<keyword evidence="1" id="KW-1133">Transmembrane helix</keyword>
<evidence type="ECO:0000256" key="1">
    <source>
        <dbReference type="SAM" id="Phobius"/>
    </source>
</evidence>
<feature type="transmembrane region" description="Helical" evidence="1">
    <location>
        <begin position="159"/>
        <end position="185"/>
    </location>
</feature>
<feature type="transmembrane region" description="Helical" evidence="1">
    <location>
        <begin position="121"/>
        <end position="138"/>
    </location>
</feature>
<evidence type="ECO:0000313" key="3">
    <source>
        <dbReference type="Proteomes" id="UP001207918"/>
    </source>
</evidence>
<dbReference type="RefSeq" id="WP_265766805.1">
    <property type="nucleotide sequence ID" value="NZ_JAGGJA010000009.1"/>
</dbReference>
<evidence type="ECO:0000313" key="2">
    <source>
        <dbReference type="EMBL" id="MCW9708019.1"/>
    </source>
</evidence>
<feature type="transmembrane region" description="Helical" evidence="1">
    <location>
        <begin position="191"/>
        <end position="210"/>
    </location>
</feature>
<feature type="transmembrane region" description="Helical" evidence="1">
    <location>
        <begin position="20"/>
        <end position="40"/>
    </location>
</feature>
<gene>
    <name evidence="2" type="ORF">J6I44_14225</name>
</gene>
<dbReference type="EMBL" id="JAGGJA010000009">
    <property type="protein sequence ID" value="MCW9708019.1"/>
    <property type="molecule type" value="Genomic_DNA"/>
</dbReference>